<dbReference type="EMBL" id="ML978811">
    <property type="protein sequence ID" value="KAF2083282.1"/>
    <property type="molecule type" value="Genomic_DNA"/>
</dbReference>
<dbReference type="Gene3D" id="3.30.565.10">
    <property type="entry name" value="Histidine kinase-like ATPase, C-terminal domain"/>
    <property type="match status" value="1"/>
</dbReference>
<dbReference type="PROSITE" id="PS50110">
    <property type="entry name" value="RESPONSE_REGULATORY"/>
    <property type="match status" value="1"/>
</dbReference>
<feature type="region of interest" description="Disordered" evidence="7">
    <location>
        <begin position="390"/>
        <end position="416"/>
    </location>
</feature>
<organism evidence="10 11">
    <name type="scientific">Saccharata proteae CBS 121410</name>
    <dbReference type="NCBI Taxonomy" id="1314787"/>
    <lineage>
        <taxon>Eukaryota</taxon>
        <taxon>Fungi</taxon>
        <taxon>Dikarya</taxon>
        <taxon>Ascomycota</taxon>
        <taxon>Pezizomycotina</taxon>
        <taxon>Dothideomycetes</taxon>
        <taxon>Dothideomycetes incertae sedis</taxon>
        <taxon>Botryosphaeriales</taxon>
        <taxon>Saccharataceae</taxon>
        <taxon>Saccharata</taxon>
    </lineage>
</organism>
<evidence type="ECO:0000256" key="7">
    <source>
        <dbReference type="SAM" id="MobiDB-lite"/>
    </source>
</evidence>
<dbReference type="InterPro" id="IPR036890">
    <property type="entry name" value="HATPase_C_sf"/>
</dbReference>
<dbReference type="SUPFAM" id="SSF55781">
    <property type="entry name" value="GAF domain-like"/>
    <property type="match status" value="1"/>
</dbReference>
<feature type="region of interest" description="Disordered" evidence="7">
    <location>
        <begin position="304"/>
        <end position="338"/>
    </location>
</feature>
<dbReference type="FunFam" id="3.30.450.40:FF:000083">
    <property type="entry name" value="Sensor histidine kinase/response regulator, putative (AFU_orthologue AFUA_4G00660)"/>
    <property type="match status" value="1"/>
</dbReference>
<dbReference type="CDD" id="cd17546">
    <property type="entry name" value="REC_hyHK_CKI1_RcsC-like"/>
    <property type="match status" value="1"/>
</dbReference>
<proteinExistence type="predicted"/>
<evidence type="ECO:0000256" key="6">
    <source>
        <dbReference type="PROSITE-ProRule" id="PRU00169"/>
    </source>
</evidence>
<feature type="compositionally biased region" description="Basic and acidic residues" evidence="7">
    <location>
        <begin position="304"/>
        <end position="333"/>
    </location>
</feature>
<dbReference type="InterPro" id="IPR003594">
    <property type="entry name" value="HATPase_dom"/>
</dbReference>
<dbReference type="Pfam" id="PF00512">
    <property type="entry name" value="HisKA"/>
    <property type="match status" value="1"/>
</dbReference>
<dbReference type="Pfam" id="PF02518">
    <property type="entry name" value="HATPase_c"/>
    <property type="match status" value="1"/>
</dbReference>
<dbReference type="OrthoDB" id="303614at2759"/>
<dbReference type="InterPro" id="IPR005467">
    <property type="entry name" value="His_kinase_dom"/>
</dbReference>
<evidence type="ECO:0000256" key="3">
    <source>
        <dbReference type="ARBA" id="ARBA00022553"/>
    </source>
</evidence>
<dbReference type="InterPro" id="IPR001789">
    <property type="entry name" value="Sig_transdc_resp-reg_receiver"/>
</dbReference>
<feature type="domain" description="Histidine kinase" evidence="8">
    <location>
        <begin position="502"/>
        <end position="784"/>
    </location>
</feature>
<evidence type="ECO:0000259" key="9">
    <source>
        <dbReference type="PROSITE" id="PS50110"/>
    </source>
</evidence>
<evidence type="ECO:0000256" key="1">
    <source>
        <dbReference type="ARBA" id="ARBA00000085"/>
    </source>
</evidence>
<dbReference type="SUPFAM" id="SSF55874">
    <property type="entry name" value="ATPase domain of HSP90 chaperone/DNA topoisomerase II/histidine kinase"/>
    <property type="match status" value="1"/>
</dbReference>
<feature type="region of interest" description="Disordered" evidence="7">
    <location>
        <begin position="944"/>
        <end position="1007"/>
    </location>
</feature>
<name>A0A9P4LT10_9PEZI</name>
<dbReference type="Pfam" id="PF00072">
    <property type="entry name" value="Response_reg"/>
    <property type="match status" value="1"/>
</dbReference>
<dbReference type="PRINTS" id="PR00344">
    <property type="entry name" value="BCTRLSENSOR"/>
</dbReference>
<reference evidence="10" key="1">
    <citation type="journal article" date="2020" name="Stud. Mycol.">
        <title>101 Dothideomycetes genomes: a test case for predicting lifestyles and emergence of pathogens.</title>
        <authorList>
            <person name="Haridas S."/>
            <person name="Albert R."/>
            <person name="Binder M."/>
            <person name="Bloem J."/>
            <person name="Labutti K."/>
            <person name="Salamov A."/>
            <person name="Andreopoulos B."/>
            <person name="Baker S."/>
            <person name="Barry K."/>
            <person name="Bills G."/>
            <person name="Bluhm B."/>
            <person name="Cannon C."/>
            <person name="Castanera R."/>
            <person name="Culley D."/>
            <person name="Daum C."/>
            <person name="Ezra D."/>
            <person name="Gonzalez J."/>
            <person name="Henrissat B."/>
            <person name="Kuo A."/>
            <person name="Liang C."/>
            <person name="Lipzen A."/>
            <person name="Lutzoni F."/>
            <person name="Magnuson J."/>
            <person name="Mondo S."/>
            <person name="Nolan M."/>
            <person name="Ohm R."/>
            <person name="Pangilinan J."/>
            <person name="Park H.-J."/>
            <person name="Ramirez L."/>
            <person name="Alfaro M."/>
            <person name="Sun H."/>
            <person name="Tritt A."/>
            <person name="Yoshinaga Y."/>
            <person name="Zwiers L.-H."/>
            <person name="Turgeon B."/>
            <person name="Goodwin S."/>
            <person name="Spatafora J."/>
            <person name="Crous P."/>
            <person name="Grigoriev I."/>
        </authorList>
    </citation>
    <scope>NUCLEOTIDE SEQUENCE</scope>
    <source>
        <strain evidence="10">CBS 121410</strain>
    </source>
</reference>
<dbReference type="AlphaFoldDB" id="A0A9P4LT10"/>
<dbReference type="GO" id="GO:0009927">
    <property type="term" value="F:histidine phosphotransfer kinase activity"/>
    <property type="evidence" value="ECO:0007669"/>
    <property type="project" value="TreeGrafter"/>
</dbReference>
<dbReference type="SUPFAM" id="SSF47384">
    <property type="entry name" value="Homodimeric domain of signal transducing histidine kinase"/>
    <property type="match status" value="1"/>
</dbReference>
<dbReference type="EC" id="2.7.13.3" evidence="2"/>
<gene>
    <name evidence="10" type="ORF">K490DRAFT_52076</name>
</gene>
<dbReference type="FunFam" id="1.10.287.130:FF:000023">
    <property type="entry name" value="Sensor histidine kinase/response regulator, putative"/>
    <property type="match status" value="1"/>
</dbReference>
<comment type="caution">
    <text evidence="10">The sequence shown here is derived from an EMBL/GenBank/DDBJ whole genome shotgun (WGS) entry which is preliminary data.</text>
</comment>
<feature type="compositionally biased region" description="Polar residues" evidence="7">
    <location>
        <begin position="402"/>
        <end position="416"/>
    </location>
</feature>
<keyword evidence="4" id="KW-0808">Transferase</keyword>
<dbReference type="InterPro" id="IPR003661">
    <property type="entry name" value="HisK_dim/P_dom"/>
</dbReference>
<keyword evidence="3 6" id="KW-0597">Phosphoprotein</keyword>
<dbReference type="Gene3D" id="3.30.450.40">
    <property type="match status" value="1"/>
</dbReference>
<dbReference type="SMART" id="SM00448">
    <property type="entry name" value="REC"/>
    <property type="match status" value="1"/>
</dbReference>
<feature type="compositionally biased region" description="Low complexity" evidence="7">
    <location>
        <begin position="989"/>
        <end position="1000"/>
    </location>
</feature>
<dbReference type="CDD" id="cd00082">
    <property type="entry name" value="HisKA"/>
    <property type="match status" value="1"/>
</dbReference>
<dbReference type="GO" id="GO:0000155">
    <property type="term" value="F:phosphorelay sensor kinase activity"/>
    <property type="evidence" value="ECO:0007669"/>
    <property type="project" value="InterPro"/>
</dbReference>
<dbReference type="SMART" id="SM00388">
    <property type="entry name" value="HisKA"/>
    <property type="match status" value="1"/>
</dbReference>
<feature type="compositionally biased region" description="Acidic residues" evidence="7">
    <location>
        <begin position="957"/>
        <end position="969"/>
    </location>
</feature>
<evidence type="ECO:0000256" key="4">
    <source>
        <dbReference type="ARBA" id="ARBA00022679"/>
    </source>
</evidence>
<dbReference type="PANTHER" id="PTHR43047:SF72">
    <property type="entry name" value="OSMOSENSING HISTIDINE PROTEIN KINASE SLN1"/>
    <property type="match status" value="1"/>
</dbReference>
<dbReference type="Gene3D" id="1.10.287.130">
    <property type="match status" value="1"/>
</dbReference>
<keyword evidence="5" id="KW-0418">Kinase</keyword>
<evidence type="ECO:0000313" key="10">
    <source>
        <dbReference type="EMBL" id="KAF2083282.1"/>
    </source>
</evidence>
<feature type="non-terminal residue" evidence="10">
    <location>
        <position position="1"/>
    </location>
</feature>
<dbReference type="InterPro" id="IPR029016">
    <property type="entry name" value="GAF-like_dom_sf"/>
</dbReference>
<feature type="region of interest" description="Disordered" evidence="7">
    <location>
        <begin position="227"/>
        <end position="257"/>
    </location>
</feature>
<accession>A0A9P4LT10</accession>
<dbReference type="PANTHER" id="PTHR43047">
    <property type="entry name" value="TWO-COMPONENT HISTIDINE PROTEIN KINASE"/>
    <property type="match status" value="1"/>
</dbReference>
<feature type="modified residue" description="4-aspartylphosphate" evidence="6">
    <location>
        <position position="1060"/>
    </location>
</feature>
<dbReference type="Gene3D" id="3.40.50.2300">
    <property type="match status" value="1"/>
</dbReference>
<dbReference type="SMART" id="SM00387">
    <property type="entry name" value="HATPase_c"/>
    <property type="match status" value="1"/>
</dbReference>
<evidence type="ECO:0000313" key="11">
    <source>
        <dbReference type="Proteomes" id="UP000799776"/>
    </source>
</evidence>
<dbReference type="InterPro" id="IPR004358">
    <property type="entry name" value="Sig_transdc_His_kin-like_C"/>
</dbReference>
<evidence type="ECO:0000256" key="2">
    <source>
        <dbReference type="ARBA" id="ARBA00012438"/>
    </source>
</evidence>
<protein>
    <recommendedName>
        <fullName evidence="2">histidine kinase</fullName>
        <ecNumber evidence="2">2.7.13.3</ecNumber>
    </recommendedName>
</protein>
<dbReference type="PROSITE" id="PS50109">
    <property type="entry name" value="HIS_KIN"/>
    <property type="match status" value="1"/>
</dbReference>
<evidence type="ECO:0000259" key="8">
    <source>
        <dbReference type="PROSITE" id="PS50109"/>
    </source>
</evidence>
<dbReference type="InterPro" id="IPR036097">
    <property type="entry name" value="HisK_dim/P_sf"/>
</dbReference>
<dbReference type="InterPro" id="IPR011006">
    <property type="entry name" value="CheY-like_superfamily"/>
</dbReference>
<evidence type="ECO:0000256" key="5">
    <source>
        <dbReference type="ARBA" id="ARBA00022777"/>
    </source>
</evidence>
<comment type="catalytic activity">
    <reaction evidence="1">
        <text>ATP + protein L-histidine = ADP + protein N-phospho-L-histidine.</text>
        <dbReference type="EC" id="2.7.13.3"/>
    </reaction>
</comment>
<feature type="domain" description="Response regulatory" evidence="9">
    <location>
        <begin position="1009"/>
        <end position="1130"/>
    </location>
</feature>
<sequence>VPRCSNDTALMGLAQLGAVRLNATRAFVSLIDGKNQYVLAEATHDMCLRSDTRHQASQQLWLGHVTMPRNMGVCDQVLICGSEDDGDDKSALILLDPAKNERFSRSFRGNATESAKFYAGVPIRSPKGANIGTFAIFDDNPRDGFSSDELHLMHDMAATVMDYLVNYRIREENKRAEQMLRGLTSFVTGASSTQAKKSPHKRPRSMVRHVTSAIDLGQMTENIVQSPVSKENDTTHEIPSLRPTFSPKAPDLTTPRTPSLRLTLQETMLPMDAKTMFSRAASIIRETTDLEGVVIFDAAIGSFGRDRRDSNKRNPESRSSDSTKPSSDSETRRSPARKMSEILAFATQRGSSLGGDAVAAQFESYAESSLHRLLKRYPNGKIFNVTAAGAASSTEESDGEQQIDSAKSDTNGTKRATSFKDREVRNILRVAPHARSIVFVPLWEYQRERWFAGCLLWTNDPLRVHCSNELLFYRTFGNSIMTELSRLDAIAAERAKTSFVSSISHELRSPLHGILGGVEFLQDTSVDAFQAGMITSIEMCGRTLLDTVEHILDYSRINRLGRHCGSDKLGHKDSRHMWLKERPRGGPGHFRTRTNHVDLGAITEEVVESCLAGQSYTIRPSNANVMEKGKRRLRSLSASSWASSPHERKNIRVILDIPYRTSWIFPTQAGSWRRILLNILGNAVKYTESGFIHVVLQAKNPDAEDEQGDTKVSLIVSDSGIGMHPEFLHNRLYTPFSQADSFAAGTGLGLNIVRQIVDSLGGKISVKSQLGVGTDVKVCCKFTAAEVSDETDSMLDNSNDLFGPVAERLKKLKICIFEPPTQDYDQEGPETPSKGQLKTSSSLAKVLSEWFGADNLEADAHSADMVICTEPSFDFLAQVRAARPGKAPLVVFIALDAMEAVTLRGDSRVTSPASIVEIITQPCGPHKLAKTLHRCLNRSEVNHLAQGPRADVPRLDVDEESNVQDSDMEVDSRSETRRPSHSKLSIRISSTQMPDPDSTTPSPPDHGLRILMVDDNAINMRLLTAFMQKHSLSHEQATNGVQAVTIYQQERGRFDFILMDLSMPVMDGMTATREIRRAERKHGWKPTTVVALTGLASATARGEALSAGIDHFMTKPVRFQLLMQILRGEGVNRERRE</sequence>
<dbReference type="Proteomes" id="UP000799776">
    <property type="component" value="Unassembled WGS sequence"/>
</dbReference>
<dbReference type="SUPFAM" id="SSF52172">
    <property type="entry name" value="CheY-like"/>
    <property type="match status" value="1"/>
</dbReference>
<keyword evidence="11" id="KW-1185">Reference proteome</keyword>
<dbReference type="GO" id="GO:0005886">
    <property type="term" value="C:plasma membrane"/>
    <property type="evidence" value="ECO:0007669"/>
    <property type="project" value="TreeGrafter"/>
</dbReference>